<gene>
    <name evidence="1" type="ORF">PHYBOEH_007836</name>
</gene>
<organism evidence="1 2">
    <name type="scientific">Phytophthora boehmeriae</name>
    <dbReference type="NCBI Taxonomy" id="109152"/>
    <lineage>
        <taxon>Eukaryota</taxon>
        <taxon>Sar</taxon>
        <taxon>Stramenopiles</taxon>
        <taxon>Oomycota</taxon>
        <taxon>Peronosporomycetes</taxon>
        <taxon>Peronosporales</taxon>
        <taxon>Peronosporaceae</taxon>
        <taxon>Phytophthora</taxon>
    </lineage>
</organism>
<accession>A0A8T1X132</accession>
<evidence type="ECO:0000313" key="1">
    <source>
        <dbReference type="EMBL" id="KAG7399837.1"/>
    </source>
</evidence>
<name>A0A8T1X132_9STRA</name>
<dbReference type="Pfam" id="PF04525">
    <property type="entry name" value="LOR"/>
    <property type="match status" value="1"/>
</dbReference>
<keyword evidence="2" id="KW-1185">Reference proteome</keyword>
<dbReference type="Proteomes" id="UP000693981">
    <property type="component" value="Unassembled WGS sequence"/>
</dbReference>
<dbReference type="EMBL" id="JAGDFL010000044">
    <property type="protein sequence ID" value="KAG7399837.1"/>
    <property type="molecule type" value="Genomic_DNA"/>
</dbReference>
<dbReference type="InterPro" id="IPR007612">
    <property type="entry name" value="LOR"/>
</dbReference>
<reference evidence="1" key="1">
    <citation type="submission" date="2021-02" db="EMBL/GenBank/DDBJ databases">
        <authorList>
            <person name="Palmer J.M."/>
        </authorList>
    </citation>
    <scope>NUCLEOTIDE SEQUENCE</scope>
    <source>
        <strain evidence="1">SCRP23</strain>
    </source>
</reference>
<evidence type="ECO:0000313" key="2">
    <source>
        <dbReference type="Proteomes" id="UP000693981"/>
    </source>
</evidence>
<comment type="caution">
    <text evidence="1">The sequence shown here is derived from an EMBL/GenBank/DDBJ whole genome shotgun (WGS) entry which is preliminary data.</text>
</comment>
<dbReference type="OrthoDB" id="97518at2759"/>
<protein>
    <submittedName>
        <fullName evidence="1">Uncharacterized protein</fullName>
    </submittedName>
</protein>
<proteinExistence type="predicted"/>
<sequence length="243" mass="27452">MTDTAVAKRWSKNYKRLLKAFSVEFPVGSPEHPPAARRRPLQSQHLGLAAVTSGYCCYEDTHLYLNVEWNHDRHVVVGVLENATGQSLFFIREKALSLHRQRTILDANQVPVATMRMGVFQRRKATYSIYPREEFSKTATLFKFSMVCGKLEMTFNDLMTGETCRLGCEGERGDVEIWLQRGVSNDNSRQPIAHMYPGRPGTPLGYVVDIAEGVDAVMVILLCVGVHDSEPGRKWKAPLAFNY</sequence>
<dbReference type="AlphaFoldDB" id="A0A8T1X132"/>